<sequence>MYYDVYISERIKNNDCGAVDCLQPGLQFFTTSTKVPSLNYLKLIDDAPDDMLRDQYWEQFIQTNLSQLNKFDFFFQQHFNVMRTPEELEFINAAFQTPFWIKLKQWFTIFQYHNEPTVEFRIYTIPICTSTFLHNPGFAQLPSPATSMRTEHNNIEAIIVDKRNIDDTALEREDMRENYFHFRKVAYLIVNLYSSWSALLVSTTFKAIDITKIGSCLEEAHSLQSLTISNFLYENGTPIPFESICSIFPCGVQQLDIWMNNVAQIKIIIQSIEFIGMDRKQ</sequence>
<proteinExistence type="predicted"/>
<evidence type="ECO:0000313" key="1">
    <source>
        <dbReference type="EMBL" id="CAF1457083.1"/>
    </source>
</evidence>
<evidence type="ECO:0000313" key="2">
    <source>
        <dbReference type="Proteomes" id="UP000663852"/>
    </source>
</evidence>
<organism evidence="1 2">
    <name type="scientific">Adineta ricciae</name>
    <name type="common">Rotifer</name>
    <dbReference type="NCBI Taxonomy" id="249248"/>
    <lineage>
        <taxon>Eukaryota</taxon>
        <taxon>Metazoa</taxon>
        <taxon>Spiralia</taxon>
        <taxon>Gnathifera</taxon>
        <taxon>Rotifera</taxon>
        <taxon>Eurotatoria</taxon>
        <taxon>Bdelloidea</taxon>
        <taxon>Adinetida</taxon>
        <taxon>Adinetidae</taxon>
        <taxon>Adineta</taxon>
    </lineage>
</organism>
<gene>
    <name evidence="1" type="ORF">EDS130_LOCUS39905</name>
</gene>
<accession>A0A815Q2G4</accession>
<dbReference type="AlphaFoldDB" id="A0A815Q2G4"/>
<dbReference type="EMBL" id="CAJNOJ010000462">
    <property type="protein sequence ID" value="CAF1457083.1"/>
    <property type="molecule type" value="Genomic_DNA"/>
</dbReference>
<dbReference type="Proteomes" id="UP000663852">
    <property type="component" value="Unassembled WGS sequence"/>
</dbReference>
<dbReference type="OrthoDB" id="10570869at2759"/>
<protein>
    <submittedName>
        <fullName evidence="1">Uncharacterized protein</fullName>
    </submittedName>
</protein>
<comment type="caution">
    <text evidence="1">The sequence shown here is derived from an EMBL/GenBank/DDBJ whole genome shotgun (WGS) entry which is preliminary data.</text>
</comment>
<name>A0A815Q2G4_ADIRI</name>
<reference evidence="1" key="1">
    <citation type="submission" date="2021-02" db="EMBL/GenBank/DDBJ databases">
        <authorList>
            <person name="Nowell W R."/>
        </authorList>
    </citation>
    <scope>NUCLEOTIDE SEQUENCE</scope>
</reference>